<feature type="compositionally biased region" description="Polar residues" evidence="1">
    <location>
        <begin position="80"/>
        <end position="95"/>
    </location>
</feature>
<evidence type="ECO:0000313" key="2">
    <source>
        <dbReference type="EMBL" id="CEG46120.1"/>
    </source>
</evidence>
<dbReference type="Proteomes" id="UP000054928">
    <property type="component" value="Unassembled WGS sequence"/>
</dbReference>
<dbReference type="OrthoDB" id="61150at2759"/>
<proteinExistence type="predicted"/>
<feature type="region of interest" description="Disordered" evidence="1">
    <location>
        <begin position="71"/>
        <end position="100"/>
    </location>
</feature>
<dbReference type="EMBL" id="CCYD01002047">
    <property type="protein sequence ID" value="CEG46120.1"/>
    <property type="molecule type" value="Genomic_DNA"/>
</dbReference>
<evidence type="ECO:0000256" key="1">
    <source>
        <dbReference type="SAM" id="MobiDB-lite"/>
    </source>
</evidence>
<keyword evidence="3" id="KW-1185">Reference proteome</keyword>
<accession>A0A0P1AYZ7</accession>
<protein>
    <submittedName>
        <fullName evidence="2">Uncharacterized protein</fullName>
    </submittedName>
</protein>
<evidence type="ECO:0000313" key="3">
    <source>
        <dbReference type="Proteomes" id="UP000054928"/>
    </source>
</evidence>
<sequence length="170" mass="18832">MASVSLSTRKVNTGLPNTSINKCRYKTGKCNHMRSSKRNGQLHQLCLFHRNKANMIQRRFDRQKRRAARAKFVRDRHNPASPTSVSMLASANPAESPTGSTSSMSSYIAYSSCNSSDVNISSDSKKIWVELTHVGSASASKYFDMPLPSSCHQSYMSCDEIAFLCAAILE</sequence>
<organism evidence="2 3">
    <name type="scientific">Plasmopara halstedii</name>
    <name type="common">Downy mildew of sunflower</name>
    <dbReference type="NCBI Taxonomy" id="4781"/>
    <lineage>
        <taxon>Eukaryota</taxon>
        <taxon>Sar</taxon>
        <taxon>Stramenopiles</taxon>
        <taxon>Oomycota</taxon>
        <taxon>Peronosporomycetes</taxon>
        <taxon>Peronosporales</taxon>
        <taxon>Peronosporaceae</taxon>
        <taxon>Plasmopara</taxon>
    </lineage>
</organism>
<dbReference type="RefSeq" id="XP_024582489.1">
    <property type="nucleotide sequence ID" value="XM_024716941.1"/>
</dbReference>
<dbReference type="AlphaFoldDB" id="A0A0P1AYZ7"/>
<reference evidence="3" key="1">
    <citation type="submission" date="2014-09" db="EMBL/GenBank/DDBJ databases">
        <authorList>
            <person name="Sharma Rahul"/>
            <person name="Thines Marco"/>
        </authorList>
    </citation>
    <scope>NUCLEOTIDE SEQUENCE [LARGE SCALE GENOMIC DNA]</scope>
</reference>
<name>A0A0P1AYZ7_PLAHL</name>
<dbReference type="GeneID" id="36397597"/>